<dbReference type="GO" id="GO:0016773">
    <property type="term" value="F:phosphotransferase activity, alcohol group as acceptor"/>
    <property type="evidence" value="ECO:0007669"/>
    <property type="project" value="InterPro"/>
</dbReference>
<dbReference type="SUPFAM" id="SSF53067">
    <property type="entry name" value="Actin-like ATPase domain"/>
    <property type="match status" value="1"/>
</dbReference>
<proteinExistence type="inferred from homology"/>
<dbReference type="CDD" id="cd24050">
    <property type="entry name" value="ASKHA_NBD_ANMK"/>
    <property type="match status" value="1"/>
</dbReference>
<dbReference type="GO" id="GO:0006040">
    <property type="term" value="P:amino sugar metabolic process"/>
    <property type="evidence" value="ECO:0007669"/>
    <property type="project" value="InterPro"/>
</dbReference>
<dbReference type="GO" id="GO:0005524">
    <property type="term" value="F:ATP binding"/>
    <property type="evidence" value="ECO:0007669"/>
    <property type="project" value="InterPro"/>
</dbReference>
<sequence length="372" mass="40319">MTTFYIGLMSGTSVDSIDAVLLSIDNTSPRLHSSHRHPIPPALQQQTLALFVPGENELERMSQLDVRFGQLFADAVNALLKASNISTQQITAIGSHGQTLRHYPDNEFPNTLQIGDPNIIAELTGITTVADFRRRDMAAGGQGAPLVPAFHQALLQSDKINRVILNIGGIANITVLASDTGKTVTGFDTGPGNALMDAWILSQQQQPHDNNGAWAASGRVHQALLEQLLADAYFQQPPPKSTGRESFNLNWLERILLQFPKYSPKPSAEDIQATLTELSAISIAQAILQYATESEQVLVCGGGVHNDYLMQRIRHHLPEQQLNSTLQAGIDPDWVEAMAFAWLAKQTLDGRAGNLPGVTGATHPVILGGIYS</sequence>
<dbReference type="GO" id="GO:0009254">
    <property type="term" value="P:peptidoglycan turnover"/>
    <property type="evidence" value="ECO:0007669"/>
    <property type="project" value="InterPro"/>
</dbReference>
<name>A0A3B1BS68_9ZZZZ</name>
<dbReference type="PANTHER" id="PTHR30605">
    <property type="entry name" value="ANHYDRO-N-ACETYLMURAMIC ACID KINASE"/>
    <property type="match status" value="1"/>
</dbReference>
<dbReference type="Gene3D" id="3.30.420.40">
    <property type="match status" value="2"/>
</dbReference>
<gene>
    <name evidence="1" type="ORF">MNBD_GAMMA25-1580</name>
</gene>
<organism evidence="1">
    <name type="scientific">hydrothermal vent metagenome</name>
    <dbReference type="NCBI Taxonomy" id="652676"/>
    <lineage>
        <taxon>unclassified sequences</taxon>
        <taxon>metagenomes</taxon>
        <taxon>ecological metagenomes</taxon>
    </lineage>
</organism>
<accession>A0A3B1BS68</accession>
<dbReference type="GO" id="GO:0016301">
    <property type="term" value="F:kinase activity"/>
    <property type="evidence" value="ECO:0007669"/>
    <property type="project" value="UniProtKB-KW"/>
</dbReference>
<keyword evidence="1" id="KW-0808">Transferase</keyword>
<dbReference type="NCBIfam" id="NF007139">
    <property type="entry name" value="PRK09585.1-3"/>
    <property type="match status" value="1"/>
</dbReference>
<protein>
    <submittedName>
        <fullName evidence="1">Anhydro-N-acetylmuramic acid kinase</fullName>
        <ecNumber evidence="1">2.7.1.170</ecNumber>
    </submittedName>
</protein>
<dbReference type="NCBIfam" id="NF007148">
    <property type="entry name" value="PRK09585.3-2"/>
    <property type="match status" value="1"/>
</dbReference>
<dbReference type="PANTHER" id="PTHR30605:SF0">
    <property type="entry name" value="ANHYDRO-N-ACETYLMURAMIC ACID KINASE"/>
    <property type="match status" value="1"/>
</dbReference>
<dbReference type="HAMAP" id="MF_01270">
    <property type="entry name" value="AnhMurNAc_kinase"/>
    <property type="match status" value="1"/>
</dbReference>
<dbReference type="AlphaFoldDB" id="A0A3B1BS68"/>
<dbReference type="EMBL" id="UOFY01000032">
    <property type="protein sequence ID" value="VAX09175.1"/>
    <property type="molecule type" value="Genomic_DNA"/>
</dbReference>
<dbReference type="Pfam" id="PF03702">
    <property type="entry name" value="AnmK"/>
    <property type="match status" value="1"/>
</dbReference>
<dbReference type="InterPro" id="IPR043129">
    <property type="entry name" value="ATPase_NBD"/>
</dbReference>
<dbReference type="InterPro" id="IPR005338">
    <property type="entry name" value="Anhydro_N_Ac-Mur_kinase"/>
</dbReference>
<keyword evidence="1" id="KW-0418">Kinase</keyword>
<reference evidence="1" key="1">
    <citation type="submission" date="2018-06" db="EMBL/GenBank/DDBJ databases">
        <authorList>
            <person name="Zhirakovskaya E."/>
        </authorList>
    </citation>
    <scope>NUCLEOTIDE SEQUENCE</scope>
</reference>
<evidence type="ECO:0000313" key="1">
    <source>
        <dbReference type="EMBL" id="VAX09175.1"/>
    </source>
</evidence>
<dbReference type="EC" id="2.7.1.170" evidence="1"/>